<reference evidence="3 4" key="1">
    <citation type="submission" date="2016-02" db="EMBL/GenBank/DDBJ databases">
        <title>Genome analysis of coral dinoflagellate symbionts highlights evolutionary adaptations to a symbiotic lifestyle.</title>
        <authorList>
            <person name="Aranda M."/>
            <person name="Li Y."/>
            <person name="Liew Y.J."/>
            <person name="Baumgarten S."/>
            <person name="Simakov O."/>
            <person name="Wilson M."/>
            <person name="Piel J."/>
            <person name="Ashoor H."/>
            <person name="Bougouffa S."/>
            <person name="Bajic V.B."/>
            <person name="Ryu T."/>
            <person name="Ravasi T."/>
            <person name="Bayer T."/>
            <person name="Micklem G."/>
            <person name="Kim H."/>
            <person name="Bhak J."/>
            <person name="Lajeunesse T.C."/>
            <person name="Voolstra C.R."/>
        </authorList>
    </citation>
    <scope>NUCLEOTIDE SEQUENCE [LARGE SCALE GENOMIC DNA]</scope>
    <source>
        <strain evidence="3 4">CCMP2467</strain>
    </source>
</reference>
<organism evidence="3 4">
    <name type="scientific">Symbiodinium microadriaticum</name>
    <name type="common">Dinoflagellate</name>
    <name type="synonym">Zooxanthella microadriatica</name>
    <dbReference type="NCBI Taxonomy" id="2951"/>
    <lineage>
        <taxon>Eukaryota</taxon>
        <taxon>Sar</taxon>
        <taxon>Alveolata</taxon>
        <taxon>Dinophyceae</taxon>
        <taxon>Suessiales</taxon>
        <taxon>Symbiodiniaceae</taxon>
        <taxon>Symbiodinium</taxon>
    </lineage>
</organism>
<name>A0A1Q9DP61_SYMMI</name>
<keyword evidence="2" id="KW-0812">Transmembrane</keyword>
<keyword evidence="2" id="KW-1133">Transmembrane helix</keyword>
<keyword evidence="2" id="KW-0472">Membrane</keyword>
<feature type="region of interest" description="Disordered" evidence="1">
    <location>
        <begin position="189"/>
        <end position="241"/>
    </location>
</feature>
<evidence type="ECO:0000256" key="2">
    <source>
        <dbReference type="SAM" id="Phobius"/>
    </source>
</evidence>
<feature type="transmembrane region" description="Helical" evidence="2">
    <location>
        <begin position="88"/>
        <end position="112"/>
    </location>
</feature>
<comment type="caution">
    <text evidence="3">The sequence shown here is derived from an EMBL/GenBank/DDBJ whole genome shotgun (WGS) entry which is preliminary data.</text>
</comment>
<dbReference type="Proteomes" id="UP000186817">
    <property type="component" value="Unassembled WGS sequence"/>
</dbReference>
<feature type="transmembrane region" description="Helical" evidence="2">
    <location>
        <begin position="118"/>
        <end position="138"/>
    </location>
</feature>
<feature type="compositionally biased region" description="Basic residues" evidence="1">
    <location>
        <begin position="201"/>
        <end position="218"/>
    </location>
</feature>
<feature type="region of interest" description="Disordered" evidence="1">
    <location>
        <begin position="292"/>
        <end position="313"/>
    </location>
</feature>
<dbReference type="EMBL" id="LSRX01000450">
    <property type="protein sequence ID" value="OLP96951.1"/>
    <property type="molecule type" value="Genomic_DNA"/>
</dbReference>
<evidence type="ECO:0000256" key="1">
    <source>
        <dbReference type="SAM" id="MobiDB-lite"/>
    </source>
</evidence>
<proteinExistence type="predicted"/>
<dbReference type="AlphaFoldDB" id="A0A1Q9DP61"/>
<evidence type="ECO:0000313" key="4">
    <source>
        <dbReference type="Proteomes" id="UP000186817"/>
    </source>
</evidence>
<protein>
    <submittedName>
        <fullName evidence="3">Uncharacterized protein</fullName>
    </submittedName>
</protein>
<gene>
    <name evidence="3" type="ORF">AK812_SmicGene20765</name>
</gene>
<sequence>MGTYSSWLEQIVDPEKWLWVRVYDGGDFLTTRQLAGERSSAGIEELDLDVELFAEADDDDEEDALNFMFSLRRSAQLKVRILDMCTTLVVRIATGARVPSFGSVLLLAFYAYNEYNGALALLLILPLLLLPLFLRLLLLAPPKVQDGGYDFAVAMSGITGVFSASNGASGLASTAPIASARQRRFAQFQLEDDDTSPAKKAQPKRRLPAAKGKSKRPRKGDSCSTEAATPARSTRKGPCVESMDLPKVGLAGGYCNINRKAYSTETAAHRLRLKAGHCSLVGLRLRVDSSESISDTPPVGQPAAKAPSVAPPPHTMPMAQMATTPTPTSSLMPEFNTGQENATKVFCKYGPSDYNAVEMEALAELERSTSSVTVDAALQKIGALDADGFHPRSDIFQSLQYYGV</sequence>
<evidence type="ECO:0000313" key="3">
    <source>
        <dbReference type="EMBL" id="OLP96951.1"/>
    </source>
</evidence>
<keyword evidence="4" id="KW-1185">Reference proteome</keyword>
<accession>A0A1Q9DP61</accession>